<proteinExistence type="predicted"/>
<evidence type="ECO:0000256" key="1">
    <source>
        <dbReference type="SAM" id="Phobius"/>
    </source>
</evidence>
<reference evidence="2 3" key="1">
    <citation type="journal article" date="2019" name="Int. J. Syst. Evol. Microbiol.">
        <title>Methanofervidicoccus abyssi gen. nov., sp. nov., a hydrogenotrophic methanogen, isolated from a hydrothermal vent chimney in the Mid-Cayman Spreading Center, the Caribbean Sea.</title>
        <authorList>
            <person name="Sakai S."/>
            <person name="Takaki Y."/>
            <person name="Miyazaki M."/>
            <person name="Ogawara M."/>
            <person name="Yanagawa K."/>
            <person name="Miyazaki J."/>
            <person name="Takai K."/>
        </authorList>
    </citation>
    <scope>NUCLEOTIDE SEQUENCE [LARGE SCALE GENOMIC DNA]</scope>
    <source>
        <strain evidence="2 3">HHB</strain>
    </source>
</reference>
<feature type="transmembrane region" description="Helical" evidence="1">
    <location>
        <begin position="30"/>
        <end position="52"/>
    </location>
</feature>
<evidence type="ECO:0000313" key="3">
    <source>
        <dbReference type="Proteomes" id="UP000290527"/>
    </source>
</evidence>
<accession>A0A401HS01</accession>
<keyword evidence="1" id="KW-0472">Membrane</keyword>
<keyword evidence="3" id="KW-1185">Reference proteome</keyword>
<sequence length="68" mass="7742">MTPERKSGILSLIVGILGFLYIILYPRNVLIVYLGTALFTPFILYGVGITFIPKTRRKKEGLLPFRGW</sequence>
<dbReference type="OrthoDB" id="63751at2157"/>
<dbReference type="Proteomes" id="UP000290527">
    <property type="component" value="Unassembled WGS sequence"/>
</dbReference>
<protein>
    <submittedName>
        <fullName evidence="2">Energy-converting hydrogenase A subunit I</fullName>
    </submittedName>
</protein>
<evidence type="ECO:0000313" key="2">
    <source>
        <dbReference type="EMBL" id="GBF36995.1"/>
    </source>
</evidence>
<name>A0A401HS01_9EURY</name>
<keyword evidence="1" id="KW-1133">Transmembrane helix</keyword>
<dbReference type="AlphaFoldDB" id="A0A401HS01"/>
<organism evidence="2 3">
    <name type="scientific">Methanofervidicoccus abyssi</name>
    <dbReference type="NCBI Taxonomy" id="2082189"/>
    <lineage>
        <taxon>Archaea</taxon>
        <taxon>Methanobacteriati</taxon>
        <taxon>Methanobacteriota</taxon>
        <taxon>Methanomada group</taxon>
        <taxon>Methanococci</taxon>
        <taxon>Methanococcales</taxon>
        <taxon>Methanofervidicoccus</taxon>
    </lineage>
</organism>
<dbReference type="EMBL" id="BFAX01000005">
    <property type="protein sequence ID" value="GBF36995.1"/>
    <property type="molecule type" value="Genomic_DNA"/>
</dbReference>
<comment type="caution">
    <text evidence="2">The sequence shown here is derived from an EMBL/GenBank/DDBJ whole genome shotgun (WGS) entry which is preliminary data.</text>
</comment>
<dbReference type="RefSeq" id="WP_131007827.1">
    <property type="nucleotide sequence ID" value="NZ_BFAX01000005.1"/>
</dbReference>
<keyword evidence="1" id="KW-0812">Transmembrane</keyword>
<gene>
    <name evidence="2" type="ORF">MHHB_P1225</name>
</gene>
<feature type="transmembrane region" description="Helical" evidence="1">
    <location>
        <begin position="7"/>
        <end position="24"/>
    </location>
</feature>